<evidence type="ECO:0000313" key="1">
    <source>
        <dbReference type="EMBL" id="MCC8403868.1"/>
    </source>
</evidence>
<organism evidence="1 2">
    <name type="scientific">Paraburkholderia translucens</name>
    <dbReference type="NCBI Taxonomy" id="2886945"/>
    <lineage>
        <taxon>Bacteria</taxon>
        <taxon>Pseudomonadati</taxon>
        <taxon>Pseudomonadota</taxon>
        <taxon>Betaproteobacteria</taxon>
        <taxon>Burkholderiales</taxon>
        <taxon>Burkholderiaceae</taxon>
        <taxon>Paraburkholderia</taxon>
    </lineage>
</organism>
<protein>
    <submittedName>
        <fullName evidence="1">Arm DNA-binding domain-containing protein</fullName>
    </submittedName>
</protein>
<dbReference type="GO" id="GO:0003677">
    <property type="term" value="F:DNA binding"/>
    <property type="evidence" value="ECO:0007669"/>
    <property type="project" value="UniProtKB-KW"/>
</dbReference>
<sequence length="119" mass="12277">MGVCGHGPASVNRLTPLATQRAAKSGYYPDGNGLFLVVGKGAGAEVGGKSWLFGYEVYGKATETGLGSADIVTLAGALSVSIWQPEQGEPRPQVRLNASAVLSACDVTKRRAAASRSIR</sequence>
<name>A0ABS8KHE8_9BURK</name>
<evidence type="ECO:0000313" key="2">
    <source>
        <dbReference type="Proteomes" id="UP001430614"/>
    </source>
</evidence>
<dbReference type="EMBL" id="JAJITC010000009">
    <property type="protein sequence ID" value="MCC8403868.1"/>
    <property type="molecule type" value="Genomic_DNA"/>
</dbReference>
<gene>
    <name evidence="1" type="ORF">LJ655_18560</name>
</gene>
<dbReference type="Proteomes" id="UP001430614">
    <property type="component" value="Unassembled WGS sequence"/>
</dbReference>
<proteinExistence type="predicted"/>
<comment type="caution">
    <text evidence="1">The sequence shown here is derived from an EMBL/GenBank/DDBJ whole genome shotgun (WGS) entry which is preliminary data.</text>
</comment>
<keyword evidence="1" id="KW-0238">DNA-binding</keyword>
<accession>A0ABS8KHE8</accession>
<reference evidence="1 2" key="1">
    <citation type="submission" date="2021-11" db="EMBL/GenBank/DDBJ databases">
        <authorList>
            <person name="Oh E.-T."/>
            <person name="Kim S.-B."/>
        </authorList>
    </citation>
    <scope>NUCLEOTIDE SEQUENCE [LARGE SCALE GENOMIC DNA]</scope>
    <source>
        <strain evidence="1 2">MMS20-SJTN17</strain>
    </source>
</reference>
<dbReference type="Gene3D" id="3.30.160.390">
    <property type="entry name" value="Integrase, DNA-binding domain"/>
    <property type="match status" value="1"/>
</dbReference>
<keyword evidence="2" id="KW-1185">Reference proteome</keyword>
<dbReference type="InterPro" id="IPR038488">
    <property type="entry name" value="Integrase_DNA-bd_sf"/>
</dbReference>
<dbReference type="RefSeq" id="WP_230562699.1">
    <property type="nucleotide sequence ID" value="NZ_JAJITC010000009.1"/>
</dbReference>